<accession>A0A1J0WND1</accession>
<evidence type="ECO:0000313" key="6">
    <source>
        <dbReference type="EMBL" id="APE45664.1"/>
    </source>
</evidence>
<dbReference type="Proteomes" id="UP000181897">
    <property type="component" value="Plasmid unnamed1"/>
</dbReference>
<dbReference type="GO" id="GO:0003677">
    <property type="term" value="F:DNA binding"/>
    <property type="evidence" value="ECO:0007669"/>
    <property type="project" value="UniProtKB-KW"/>
</dbReference>
<keyword evidence="6" id="KW-0614">Plasmid</keyword>
<dbReference type="GO" id="GO:0003700">
    <property type="term" value="F:DNA-binding transcription factor activity"/>
    <property type="evidence" value="ECO:0007669"/>
    <property type="project" value="InterPro"/>
</dbReference>
<dbReference type="InterPro" id="IPR005119">
    <property type="entry name" value="LysR_subst-bd"/>
</dbReference>
<dbReference type="InterPro" id="IPR036388">
    <property type="entry name" value="WH-like_DNA-bd_sf"/>
</dbReference>
<keyword evidence="2" id="KW-0805">Transcription regulation</keyword>
<gene>
    <name evidence="6" type="ORF">BOO69_19080</name>
</gene>
<keyword evidence="3" id="KW-0238">DNA-binding</keyword>
<evidence type="ECO:0000259" key="5">
    <source>
        <dbReference type="PROSITE" id="PS50931"/>
    </source>
</evidence>
<protein>
    <recommendedName>
        <fullName evidence="5">HTH lysR-type domain-containing protein</fullName>
    </recommendedName>
</protein>
<dbReference type="FunFam" id="1.10.10.10:FF:000001">
    <property type="entry name" value="LysR family transcriptional regulator"/>
    <property type="match status" value="1"/>
</dbReference>
<organism evidence="6 7">
    <name type="scientific">Sulfitobacter alexandrii</name>
    <dbReference type="NCBI Taxonomy" id="1917485"/>
    <lineage>
        <taxon>Bacteria</taxon>
        <taxon>Pseudomonadati</taxon>
        <taxon>Pseudomonadota</taxon>
        <taxon>Alphaproteobacteria</taxon>
        <taxon>Rhodobacterales</taxon>
        <taxon>Roseobacteraceae</taxon>
        <taxon>Sulfitobacter</taxon>
    </lineage>
</organism>
<dbReference type="PANTHER" id="PTHR30346:SF0">
    <property type="entry name" value="HCA OPERON TRANSCRIPTIONAL ACTIVATOR HCAR"/>
    <property type="match status" value="1"/>
</dbReference>
<proteinExistence type="inferred from homology"/>
<feature type="domain" description="HTH lysR-type" evidence="5">
    <location>
        <begin position="1"/>
        <end position="58"/>
    </location>
</feature>
<keyword evidence="4" id="KW-0804">Transcription</keyword>
<dbReference type="SUPFAM" id="SSF46785">
    <property type="entry name" value="Winged helix' DNA-binding domain"/>
    <property type="match status" value="1"/>
</dbReference>
<dbReference type="AlphaFoldDB" id="A0A1J0WND1"/>
<comment type="similarity">
    <text evidence="1">Belongs to the LysR transcriptional regulatory family.</text>
</comment>
<evidence type="ECO:0000256" key="2">
    <source>
        <dbReference type="ARBA" id="ARBA00023015"/>
    </source>
</evidence>
<dbReference type="Pfam" id="PF00126">
    <property type="entry name" value="HTH_1"/>
    <property type="match status" value="1"/>
</dbReference>
<evidence type="ECO:0000256" key="3">
    <source>
        <dbReference type="ARBA" id="ARBA00023125"/>
    </source>
</evidence>
<dbReference type="OrthoDB" id="9815174at2"/>
<dbReference type="InterPro" id="IPR036390">
    <property type="entry name" value="WH_DNA-bd_sf"/>
</dbReference>
<dbReference type="PRINTS" id="PR00039">
    <property type="entry name" value="HTHLYSR"/>
</dbReference>
<sequence length="297" mass="32665">MNLRQIRHFVIVAEELHFARAAARLNMTQPPLSMSIRKLERSIGVALFDRSAKRVALTPAGAIWLEYARRLLAEAEAMPQIARRAARGETGVLRLSFVSIASFTLLPDLVCRYRRALPDVRVELREATSDVQLEGLRKGEIDAGIVIGPTGHFGGGLAHRPLLQEPLVAAVPAAWPVARHEDVDFAALADAPLILFPRHFAPSYHDAVAACYAGQGRSMRIHQEAIQIPTILGLVAAGMGMSLVPRSMLGMERSGVRYLSLKGTAPLIELCMVWRDDQSKPVLKSFLSLLDRDDRQA</sequence>
<dbReference type="PANTHER" id="PTHR30346">
    <property type="entry name" value="TRANSCRIPTIONAL DUAL REGULATOR HCAR-RELATED"/>
    <property type="match status" value="1"/>
</dbReference>
<keyword evidence="7" id="KW-1185">Reference proteome</keyword>
<dbReference type="GO" id="GO:0032993">
    <property type="term" value="C:protein-DNA complex"/>
    <property type="evidence" value="ECO:0007669"/>
    <property type="project" value="TreeGrafter"/>
</dbReference>
<name>A0A1J0WND1_9RHOB</name>
<dbReference type="RefSeq" id="WP_071974003.1">
    <property type="nucleotide sequence ID" value="NZ_CP018077.1"/>
</dbReference>
<dbReference type="KEGG" id="suam:BOO69_19080"/>
<reference evidence="6 7" key="1">
    <citation type="submission" date="2016-11" db="EMBL/GenBank/DDBJ databases">
        <title>Complete genome sequence of Sulfitobacter sp. AM1-D1, a toxic bacteria associated with marine dinoflagellate Alexandrium minutum in East China Sea.</title>
        <authorList>
            <person name="Yang Q."/>
            <person name="Zhang X."/>
            <person name="Tian X."/>
        </authorList>
    </citation>
    <scope>NUCLEOTIDE SEQUENCE [LARGE SCALE GENOMIC DNA]</scope>
    <source>
        <strain evidence="6 7">AM1-D1</strain>
        <plasmid evidence="6 7">unnamed1</plasmid>
    </source>
</reference>
<evidence type="ECO:0000256" key="4">
    <source>
        <dbReference type="ARBA" id="ARBA00023163"/>
    </source>
</evidence>
<dbReference type="SUPFAM" id="SSF53850">
    <property type="entry name" value="Periplasmic binding protein-like II"/>
    <property type="match status" value="1"/>
</dbReference>
<evidence type="ECO:0000313" key="7">
    <source>
        <dbReference type="Proteomes" id="UP000181897"/>
    </source>
</evidence>
<dbReference type="Pfam" id="PF03466">
    <property type="entry name" value="LysR_substrate"/>
    <property type="match status" value="1"/>
</dbReference>
<dbReference type="Gene3D" id="1.10.10.10">
    <property type="entry name" value="Winged helix-like DNA-binding domain superfamily/Winged helix DNA-binding domain"/>
    <property type="match status" value="1"/>
</dbReference>
<dbReference type="PROSITE" id="PS50931">
    <property type="entry name" value="HTH_LYSR"/>
    <property type="match status" value="1"/>
</dbReference>
<dbReference type="EMBL" id="CP018077">
    <property type="protein sequence ID" value="APE45664.1"/>
    <property type="molecule type" value="Genomic_DNA"/>
</dbReference>
<dbReference type="InterPro" id="IPR000847">
    <property type="entry name" value="LysR_HTH_N"/>
</dbReference>
<geneLocation type="plasmid" evidence="6 7">
    <name>unnamed1</name>
</geneLocation>
<evidence type="ECO:0000256" key="1">
    <source>
        <dbReference type="ARBA" id="ARBA00009437"/>
    </source>
</evidence>
<dbReference type="Gene3D" id="3.40.190.10">
    <property type="entry name" value="Periplasmic binding protein-like II"/>
    <property type="match status" value="2"/>
</dbReference>